<gene>
    <name evidence="2" type="ORF">Pla175_05750</name>
</gene>
<organism evidence="2 3">
    <name type="scientific">Pirellulimonas nuda</name>
    <dbReference type="NCBI Taxonomy" id="2528009"/>
    <lineage>
        <taxon>Bacteria</taxon>
        <taxon>Pseudomonadati</taxon>
        <taxon>Planctomycetota</taxon>
        <taxon>Planctomycetia</taxon>
        <taxon>Pirellulales</taxon>
        <taxon>Lacipirellulaceae</taxon>
        <taxon>Pirellulimonas</taxon>
    </lineage>
</organism>
<dbReference type="InterPro" id="IPR007712">
    <property type="entry name" value="RelE/ParE_toxin"/>
</dbReference>
<dbReference type="OrthoDB" id="5457915at2"/>
<dbReference type="Gene3D" id="3.30.2310.20">
    <property type="entry name" value="RelE-like"/>
    <property type="match status" value="1"/>
</dbReference>
<reference evidence="2 3" key="1">
    <citation type="submission" date="2019-02" db="EMBL/GenBank/DDBJ databases">
        <title>Deep-cultivation of Planctomycetes and their phenomic and genomic characterization uncovers novel biology.</title>
        <authorList>
            <person name="Wiegand S."/>
            <person name="Jogler M."/>
            <person name="Boedeker C."/>
            <person name="Pinto D."/>
            <person name="Vollmers J."/>
            <person name="Rivas-Marin E."/>
            <person name="Kohn T."/>
            <person name="Peeters S.H."/>
            <person name="Heuer A."/>
            <person name="Rast P."/>
            <person name="Oberbeckmann S."/>
            <person name="Bunk B."/>
            <person name="Jeske O."/>
            <person name="Meyerdierks A."/>
            <person name="Storesund J.E."/>
            <person name="Kallscheuer N."/>
            <person name="Luecker S."/>
            <person name="Lage O.M."/>
            <person name="Pohl T."/>
            <person name="Merkel B.J."/>
            <person name="Hornburger P."/>
            <person name="Mueller R.-W."/>
            <person name="Bruemmer F."/>
            <person name="Labrenz M."/>
            <person name="Spormann A.M."/>
            <person name="Op den Camp H."/>
            <person name="Overmann J."/>
            <person name="Amann R."/>
            <person name="Jetten M.S.M."/>
            <person name="Mascher T."/>
            <person name="Medema M.H."/>
            <person name="Devos D.P."/>
            <person name="Kaster A.-K."/>
            <person name="Ovreas L."/>
            <person name="Rohde M."/>
            <person name="Galperin M.Y."/>
            <person name="Jogler C."/>
        </authorList>
    </citation>
    <scope>NUCLEOTIDE SEQUENCE [LARGE SCALE GENOMIC DNA]</scope>
    <source>
        <strain evidence="2 3">Pla175</strain>
    </source>
</reference>
<dbReference type="KEGG" id="pnd:Pla175_05750"/>
<evidence type="ECO:0000313" key="2">
    <source>
        <dbReference type="EMBL" id="QDU87218.1"/>
    </source>
</evidence>
<proteinExistence type="predicted"/>
<protein>
    <submittedName>
        <fullName evidence="2">Plasmid stabilization system protein</fullName>
    </submittedName>
</protein>
<dbReference type="Proteomes" id="UP000317429">
    <property type="component" value="Chromosome"/>
</dbReference>
<keyword evidence="1" id="KW-1277">Toxin-antitoxin system</keyword>
<name>A0A518D6V1_9BACT</name>
<evidence type="ECO:0000256" key="1">
    <source>
        <dbReference type="ARBA" id="ARBA00022649"/>
    </source>
</evidence>
<dbReference type="RefSeq" id="WP_145281152.1">
    <property type="nucleotide sequence ID" value="NZ_CP036291.1"/>
</dbReference>
<dbReference type="Pfam" id="PF05016">
    <property type="entry name" value="ParE_toxin"/>
    <property type="match status" value="1"/>
</dbReference>
<evidence type="ECO:0000313" key="3">
    <source>
        <dbReference type="Proteomes" id="UP000317429"/>
    </source>
</evidence>
<dbReference type="InterPro" id="IPR035093">
    <property type="entry name" value="RelE/ParE_toxin_dom_sf"/>
</dbReference>
<dbReference type="AlphaFoldDB" id="A0A518D6V1"/>
<keyword evidence="3" id="KW-1185">Reference proteome</keyword>
<sequence length="70" mass="8259">MRERRIECCFGSKLSRLSRNPEMGESFEISGRRMRRLTVRPYVLFYAADPNGVYVYRILHGARDIDSLMD</sequence>
<accession>A0A518D6V1</accession>
<dbReference type="EMBL" id="CP036291">
    <property type="protein sequence ID" value="QDU87218.1"/>
    <property type="molecule type" value="Genomic_DNA"/>
</dbReference>